<organism evidence="1 2">
    <name type="scientific">Trichodelitschia bisporula</name>
    <dbReference type="NCBI Taxonomy" id="703511"/>
    <lineage>
        <taxon>Eukaryota</taxon>
        <taxon>Fungi</taxon>
        <taxon>Dikarya</taxon>
        <taxon>Ascomycota</taxon>
        <taxon>Pezizomycotina</taxon>
        <taxon>Dothideomycetes</taxon>
        <taxon>Dothideomycetes incertae sedis</taxon>
        <taxon>Phaeotrichales</taxon>
        <taxon>Phaeotrichaceae</taxon>
        <taxon>Trichodelitschia</taxon>
    </lineage>
</organism>
<dbReference type="OrthoDB" id="5421599at2759"/>
<evidence type="ECO:0000313" key="2">
    <source>
        <dbReference type="Proteomes" id="UP000799640"/>
    </source>
</evidence>
<evidence type="ECO:0000313" key="1">
    <source>
        <dbReference type="EMBL" id="KAF2402157.1"/>
    </source>
</evidence>
<feature type="non-terminal residue" evidence="1">
    <location>
        <position position="343"/>
    </location>
</feature>
<dbReference type="PANTHER" id="PTHR10039">
    <property type="entry name" value="AMELOGENIN"/>
    <property type="match status" value="1"/>
</dbReference>
<dbReference type="AlphaFoldDB" id="A0A6G1I263"/>
<feature type="non-terminal residue" evidence="1">
    <location>
        <position position="1"/>
    </location>
</feature>
<accession>A0A6G1I263</accession>
<dbReference type="PANTHER" id="PTHR10039:SF14">
    <property type="entry name" value="NACHT DOMAIN-CONTAINING PROTEIN"/>
    <property type="match status" value="1"/>
</dbReference>
<proteinExistence type="predicted"/>
<dbReference type="EMBL" id="ML996691">
    <property type="protein sequence ID" value="KAF2402157.1"/>
    <property type="molecule type" value="Genomic_DNA"/>
</dbReference>
<name>A0A6G1I263_9PEZI</name>
<protein>
    <submittedName>
        <fullName evidence="1">Uncharacterized protein</fullName>
    </submittedName>
</protein>
<dbReference type="Proteomes" id="UP000799640">
    <property type="component" value="Unassembled WGS sequence"/>
</dbReference>
<sequence>DWPGEQAIDSLVQNASGLFIWAETACRFIQQGRTLAPKKLSLILGQSHSTVKVPEKHLDEIYATVLRQSLTDYEDDDADELRSTLKELLGSIVVLFYPLSAQSLSGLLKIPQSKVNGALNDLHAILDIPEEPANALRLHHPSFRDFLLDSRRSGDTGFWVDEKQAHQTLAKNSMGLMRKFLKQDQLEIGQPGALATDKESSRVDRCLPPEVQYACLYWIQHLEKGGSQLRDDDRVHQFLKKHLLHWLETLGWMQTVYEGFHAIASLKSMISAQRCPRLSEFVHDIKRFVLYNRSAIELAPLQTYCSALVFSPTASLVKRRFQSKMPLWMPGLPQVRDNWDALL</sequence>
<gene>
    <name evidence="1" type="ORF">EJ06DRAFT_462685</name>
</gene>
<keyword evidence="2" id="KW-1185">Reference proteome</keyword>
<reference evidence="1" key="1">
    <citation type="journal article" date="2020" name="Stud. Mycol.">
        <title>101 Dothideomycetes genomes: a test case for predicting lifestyles and emergence of pathogens.</title>
        <authorList>
            <person name="Haridas S."/>
            <person name="Albert R."/>
            <person name="Binder M."/>
            <person name="Bloem J."/>
            <person name="Labutti K."/>
            <person name="Salamov A."/>
            <person name="Andreopoulos B."/>
            <person name="Baker S."/>
            <person name="Barry K."/>
            <person name="Bills G."/>
            <person name="Bluhm B."/>
            <person name="Cannon C."/>
            <person name="Castanera R."/>
            <person name="Culley D."/>
            <person name="Daum C."/>
            <person name="Ezra D."/>
            <person name="Gonzalez J."/>
            <person name="Henrissat B."/>
            <person name="Kuo A."/>
            <person name="Liang C."/>
            <person name="Lipzen A."/>
            <person name="Lutzoni F."/>
            <person name="Magnuson J."/>
            <person name="Mondo S."/>
            <person name="Nolan M."/>
            <person name="Ohm R."/>
            <person name="Pangilinan J."/>
            <person name="Park H.-J."/>
            <person name="Ramirez L."/>
            <person name="Alfaro M."/>
            <person name="Sun H."/>
            <person name="Tritt A."/>
            <person name="Yoshinaga Y."/>
            <person name="Zwiers L.-H."/>
            <person name="Turgeon B."/>
            <person name="Goodwin S."/>
            <person name="Spatafora J."/>
            <person name="Crous P."/>
            <person name="Grigoriev I."/>
        </authorList>
    </citation>
    <scope>NUCLEOTIDE SEQUENCE</scope>
    <source>
        <strain evidence="1">CBS 262.69</strain>
    </source>
</reference>